<evidence type="ECO:0000256" key="1">
    <source>
        <dbReference type="SAM" id="Phobius"/>
    </source>
</evidence>
<dbReference type="Proteomes" id="UP000036902">
    <property type="component" value="Chromosome"/>
</dbReference>
<organism evidence="3 4">
    <name type="scientific">Thauera humireducens</name>
    <dbReference type="NCBI Taxonomy" id="1134435"/>
    <lineage>
        <taxon>Bacteria</taxon>
        <taxon>Pseudomonadati</taxon>
        <taxon>Pseudomonadota</taxon>
        <taxon>Betaproteobacteria</taxon>
        <taxon>Rhodocyclales</taxon>
        <taxon>Zoogloeaceae</taxon>
        <taxon>Thauera</taxon>
    </lineage>
</organism>
<reference evidence="4" key="1">
    <citation type="submission" date="2016-03" db="EMBL/GenBank/DDBJ databases">
        <authorList>
            <person name="Ma C."/>
            <person name="Zhou S."/>
            <person name="Yang G."/>
        </authorList>
    </citation>
    <scope>NUCLEOTIDE SEQUENCE [LARGE SCALE GENOMIC DNA]</scope>
    <source>
        <strain evidence="4">SgZ-1</strain>
    </source>
</reference>
<keyword evidence="1" id="KW-0472">Membrane</keyword>
<name>A0A127K9B4_9RHOO</name>
<feature type="domain" description="DUF1468" evidence="2">
    <location>
        <begin position="13"/>
        <end position="156"/>
    </location>
</feature>
<keyword evidence="1" id="KW-1133">Transmembrane helix</keyword>
<keyword evidence="1" id="KW-0812">Transmembrane</keyword>
<dbReference type="Pfam" id="PF07331">
    <property type="entry name" value="TctB"/>
    <property type="match status" value="1"/>
</dbReference>
<dbReference type="AlphaFoldDB" id="A0A127K9B4"/>
<feature type="transmembrane region" description="Helical" evidence="1">
    <location>
        <begin position="131"/>
        <end position="155"/>
    </location>
</feature>
<dbReference type="KEGG" id="thu:AC731_016955"/>
<feature type="transmembrane region" description="Helical" evidence="1">
    <location>
        <begin position="107"/>
        <end position="124"/>
    </location>
</feature>
<evidence type="ECO:0000313" key="3">
    <source>
        <dbReference type="EMBL" id="AMO38481.1"/>
    </source>
</evidence>
<gene>
    <name evidence="3" type="ORF">AC731_016955</name>
</gene>
<accession>A0A127K9B4</accession>
<keyword evidence="4" id="KW-1185">Reference proteome</keyword>
<feature type="transmembrane region" description="Helical" evidence="1">
    <location>
        <begin position="42"/>
        <end position="61"/>
    </location>
</feature>
<dbReference type="RefSeq" id="WP_004260047.1">
    <property type="nucleotide sequence ID" value="NZ_CP014646.1"/>
</dbReference>
<protein>
    <recommendedName>
        <fullName evidence="2">DUF1468 domain-containing protein</fullName>
    </recommendedName>
</protein>
<feature type="transmembrane region" description="Helical" evidence="1">
    <location>
        <begin position="12"/>
        <end position="30"/>
    </location>
</feature>
<proteinExistence type="predicted"/>
<dbReference type="STRING" id="1134435.AC731_016955"/>
<evidence type="ECO:0000313" key="4">
    <source>
        <dbReference type="Proteomes" id="UP000036902"/>
    </source>
</evidence>
<evidence type="ECO:0000259" key="2">
    <source>
        <dbReference type="Pfam" id="PF07331"/>
    </source>
</evidence>
<dbReference type="InterPro" id="IPR009936">
    <property type="entry name" value="DUF1468"/>
</dbReference>
<dbReference type="EMBL" id="CP014646">
    <property type="protein sequence ID" value="AMO38481.1"/>
    <property type="molecule type" value="Genomic_DNA"/>
</dbReference>
<feature type="transmembrane region" description="Helical" evidence="1">
    <location>
        <begin position="81"/>
        <end position="101"/>
    </location>
</feature>
<sequence>MHIQRRRLAGEVVFALLLLAASLFLFWHSYKISGFSSFTSAGAYPMVTTAVMSISAIIILFQTLRVGRVEGEPGQSLIFQFYAHVTPTLIVAFTAAIIGYMLALEQLGFILSSYVFLVISMWLLGSRKLMINLLVSAAMIGFIYVVFQTIFSVVVPKGTLIQGLFK</sequence>